<evidence type="ECO:0000313" key="5">
    <source>
        <dbReference type="Proteomes" id="UP001304419"/>
    </source>
</evidence>
<reference evidence="2" key="1">
    <citation type="submission" date="2019-10" db="EMBL/GenBank/DDBJ databases">
        <authorList>
            <person name="Paulsen S."/>
        </authorList>
    </citation>
    <scope>NUCLEOTIDE SEQUENCE</scope>
    <source>
        <strain evidence="2">LMG 19692</strain>
    </source>
</reference>
<feature type="chain" id="PRO_5034426998" evidence="1">
    <location>
        <begin position="21"/>
        <end position="210"/>
    </location>
</feature>
<dbReference type="EMBL" id="CP137578">
    <property type="protein sequence ID" value="WOX29541.1"/>
    <property type="molecule type" value="Genomic_DNA"/>
</dbReference>
<organism evidence="2 4">
    <name type="scientific">Pseudoalteromonas maricaloris</name>
    <dbReference type="NCBI Taxonomy" id="184924"/>
    <lineage>
        <taxon>Bacteria</taxon>
        <taxon>Pseudomonadati</taxon>
        <taxon>Pseudomonadota</taxon>
        <taxon>Gammaproteobacteria</taxon>
        <taxon>Alteromonadales</taxon>
        <taxon>Pseudoalteromonadaceae</taxon>
        <taxon>Pseudoalteromonas</taxon>
    </lineage>
</organism>
<dbReference type="Proteomes" id="UP000646877">
    <property type="component" value="Unassembled WGS sequence"/>
</dbReference>
<dbReference type="EMBL" id="WEIA01000009">
    <property type="protein sequence ID" value="NLR22616.1"/>
    <property type="molecule type" value="Genomic_DNA"/>
</dbReference>
<dbReference type="RefSeq" id="WP_130126738.1">
    <property type="nucleotide sequence ID" value="NZ_CBCSDF010000014.1"/>
</dbReference>
<evidence type="ECO:0000313" key="3">
    <source>
        <dbReference type="EMBL" id="WOX29541.1"/>
    </source>
</evidence>
<dbReference type="Proteomes" id="UP001304419">
    <property type="component" value="Chromosome 1"/>
</dbReference>
<protein>
    <submittedName>
        <fullName evidence="2">Uncharacterized protein</fullName>
    </submittedName>
</protein>
<proteinExistence type="predicted"/>
<evidence type="ECO:0000313" key="4">
    <source>
        <dbReference type="Proteomes" id="UP000646877"/>
    </source>
</evidence>
<evidence type="ECO:0000313" key="2">
    <source>
        <dbReference type="EMBL" id="NLR22616.1"/>
    </source>
</evidence>
<accession>A0A8I2H3U9</accession>
<name>A0A8I2H3U9_9GAMM</name>
<sequence>MKNKHILPVAALLLSPLVQANNSGYYITDVDVYKYGERATMVPEQNPIPMLIPDHVLVGIGARAGNTTVTTVTLWYRQILGNGEFSQIYSKNYGSKPSHELECQYVNTSDNIAITGMEWRINGSDDIAALRVSYRKFDSQGNLGSEIFYGTGVKSTNQSKTCYDPGSGGIEVSYFPPASDNSSVVTGVGLVNHNENMDSMWLYRGNYVNR</sequence>
<keyword evidence="5" id="KW-1185">Reference proteome</keyword>
<gene>
    <name evidence="2" type="ORF">F9Y85_15150</name>
    <name evidence="3" type="ORF">R5H13_04555</name>
</gene>
<feature type="signal peptide" evidence="1">
    <location>
        <begin position="1"/>
        <end position="20"/>
    </location>
</feature>
<keyword evidence="1" id="KW-0732">Signal</keyword>
<dbReference type="AlphaFoldDB" id="A0A8I2H3U9"/>
<evidence type="ECO:0000256" key="1">
    <source>
        <dbReference type="SAM" id="SignalP"/>
    </source>
</evidence>
<reference evidence="3 5" key="2">
    <citation type="submission" date="2023-10" db="EMBL/GenBank/DDBJ databases">
        <title>To unveil natural product biosynthetic capacity in Pseudoalteromonas.</title>
        <authorList>
            <person name="Wang J."/>
        </authorList>
    </citation>
    <scope>NUCLEOTIDE SEQUENCE [LARGE SCALE GENOMIC DNA]</scope>
    <source>
        <strain evidence="3 5">DSM 15914</strain>
    </source>
</reference>